<feature type="chain" id="PRO_5043763562" evidence="1">
    <location>
        <begin position="33"/>
        <end position="129"/>
    </location>
</feature>
<dbReference type="Proteomes" id="UP001497623">
    <property type="component" value="Unassembled WGS sequence"/>
</dbReference>
<feature type="non-terminal residue" evidence="2">
    <location>
        <position position="1"/>
    </location>
</feature>
<evidence type="ECO:0000313" key="3">
    <source>
        <dbReference type="Proteomes" id="UP001497623"/>
    </source>
</evidence>
<dbReference type="AlphaFoldDB" id="A0AAV2SB09"/>
<accession>A0AAV2SB09</accession>
<dbReference type="Gene3D" id="1.10.2080.10">
    <property type="entry name" value="Insect odorant-binding protein A10/Ejaculatory bulb-specific protein 3"/>
    <property type="match status" value="1"/>
</dbReference>
<feature type="signal peptide" evidence="1">
    <location>
        <begin position="1"/>
        <end position="32"/>
    </location>
</feature>
<keyword evidence="3" id="KW-1185">Reference proteome</keyword>
<evidence type="ECO:0000313" key="2">
    <source>
        <dbReference type="EMBL" id="CAL4174378.1"/>
    </source>
</evidence>
<reference evidence="2 3" key="1">
    <citation type="submission" date="2024-05" db="EMBL/GenBank/DDBJ databases">
        <authorList>
            <person name="Wallberg A."/>
        </authorList>
    </citation>
    <scope>NUCLEOTIDE SEQUENCE [LARGE SCALE GENOMIC DNA]</scope>
</reference>
<proteinExistence type="predicted"/>
<protein>
    <submittedName>
        <fullName evidence="2">Uncharacterized protein</fullName>
    </submittedName>
</protein>
<dbReference type="InterPro" id="IPR036682">
    <property type="entry name" value="OS_D_A10/PebIII_sf"/>
</dbReference>
<dbReference type="SUPFAM" id="SSF100910">
    <property type="entry name" value="Chemosensory protein Csp2"/>
    <property type="match status" value="1"/>
</dbReference>
<organism evidence="2 3">
    <name type="scientific">Meganyctiphanes norvegica</name>
    <name type="common">Northern krill</name>
    <name type="synonym">Thysanopoda norvegica</name>
    <dbReference type="NCBI Taxonomy" id="48144"/>
    <lineage>
        <taxon>Eukaryota</taxon>
        <taxon>Metazoa</taxon>
        <taxon>Ecdysozoa</taxon>
        <taxon>Arthropoda</taxon>
        <taxon>Crustacea</taxon>
        <taxon>Multicrustacea</taxon>
        <taxon>Malacostraca</taxon>
        <taxon>Eumalacostraca</taxon>
        <taxon>Eucarida</taxon>
        <taxon>Euphausiacea</taxon>
        <taxon>Euphausiidae</taxon>
        <taxon>Meganyctiphanes</taxon>
    </lineage>
</organism>
<dbReference type="EMBL" id="CAXKWB010053440">
    <property type="protein sequence ID" value="CAL4174378.1"/>
    <property type="molecule type" value="Genomic_DNA"/>
</dbReference>
<keyword evidence="1" id="KW-0732">Signal</keyword>
<comment type="caution">
    <text evidence="2">The sequence shown here is derived from an EMBL/GenBank/DDBJ whole genome shotgun (WGS) entry which is preliminary data.</text>
</comment>
<sequence>AAPDTNSHTTSSCNMKAKILYLLLVVAVVAHAQKIPEVTRKELEAVLETKDGANAIVQCLIRFKQGCDPRLNRIGNYVPELLSNNFRCAPPLCSEQTSGNVLYFVKTMQNKYPRLWRQLITNAPGAGRR</sequence>
<gene>
    <name evidence="2" type="ORF">MNOR_LOCUS34503</name>
</gene>
<name>A0AAV2SB09_MEGNR</name>
<evidence type="ECO:0000256" key="1">
    <source>
        <dbReference type="SAM" id="SignalP"/>
    </source>
</evidence>